<evidence type="ECO:0000259" key="11">
    <source>
        <dbReference type="Pfam" id="PF20981"/>
    </source>
</evidence>
<dbReference type="Gene3D" id="2.60.34.20">
    <property type="match status" value="1"/>
</dbReference>
<sequence length="369" mass="42100">MEQECMSQETAQWLFEEGAMLVFLDVPEGTEFGMDCNSWEVGPKFKGVKMIPPGVHFIYYSARDKRSTQLAPRTGFFHTFSRKEVLVKRWDEAAEDINSSPVSSDEQERIESNRKELDRFMGAYPYESYKKWVSLTNHMSSDLIHKLSPVSGRICSAPPLESNPSDTASRMKSPPPPVSKTRPTERDLMDMKSIPGSEIRFSEITSHKFPVGSTPGEITRHLLDCSYSLRSLLDANYPSDASLVLGEIQFAFVCFLVGQVYDAFDQWKKLTKLMCSCESAISQYPDLYLQFITLLHYHIREIPEDFFVDIVTSDNFVVAVLRSLFANMFDSQADGNLKGRGLKFKEHLEKKYKWDLNADTDEDAPVIVQ</sequence>
<evidence type="ECO:0000256" key="7">
    <source>
        <dbReference type="ARBA" id="ARBA00030625"/>
    </source>
</evidence>
<dbReference type="OMA" id="VWQSGGL"/>
<dbReference type="CDD" id="cd13777">
    <property type="entry name" value="Aar2_N"/>
    <property type="match status" value="1"/>
</dbReference>
<dbReference type="Pfam" id="PF05282">
    <property type="entry name" value="AAR2"/>
    <property type="match status" value="1"/>
</dbReference>
<name>R7VE27_CAPTE</name>
<dbReference type="AlphaFoldDB" id="R7VE27"/>
<dbReference type="EMBL" id="KB294417">
    <property type="protein sequence ID" value="ELU14556.1"/>
    <property type="molecule type" value="Genomic_DNA"/>
</dbReference>
<proteinExistence type="inferred from homology"/>
<evidence type="ECO:0000313" key="12">
    <source>
        <dbReference type="EMBL" id="ELU14556.1"/>
    </source>
</evidence>
<evidence type="ECO:0000256" key="9">
    <source>
        <dbReference type="SAM" id="MobiDB-lite"/>
    </source>
</evidence>
<keyword evidence="5" id="KW-0747">Spliceosome</keyword>
<dbReference type="FunFam" id="1.25.40.550:FF:000001">
    <property type="entry name" value="AAR2 splicing factor homolog"/>
    <property type="match status" value="1"/>
</dbReference>
<dbReference type="PANTHER" id="PTHR12689">
    <property type="entry name" value="A1 CISTRON SPLICING FACTOR AAR2-RELATED"/>
    <property type="match status" value="1"/>
</dbReference>
<dbReference type="Pfam" id="PF20981">
    <property type="entry name" value="AAR2_1st"/>
    <property type="match status" value="1"/>
</dbReference>
<dbReference type="HOGENOM" id="CLU_036039_1_0_1"/>
<dbReference type="InterPro" id="IPR007946">
    <property type="entry name" value="AAR2"/>
</dbReference>
<protein>
    <recommendedName>
        <fullName evidence="3">Protein AAR2 homolog</fullName>
    </recommendedName>
    <alternativeName>
        <fullName evidence="7">AAR2 splicing factor homolog</fullName>
    </alternativeName>
</protein>
<evidence type="ECO:0000256" key="6">
    <source>
        <dbReference type="ARBA" id="ARBA00023187"/>
    </source>
</evidence>
<dbReference type="GO" id="GO:0000244">
    <property type="term" value="P:spliceosomal tri-snRNP complex assembly"/>
    <property type="evidence" value="ECO:0007669"/>
    <property type="project" value="TreeGrafter"/>
</dbReference>
<evidence type="ECO:0000313" key="13">
    <source>
        <dbReference type="EnsemblMetazoa" id="CapteP180519"/>
    </source>
</evidence>
<evidence type="ECO:0000259" key="10">
    <source>
        <dbReference type="Pfam" id="PF05282"/>
    </source>
</evidence>
<evidence type="ECO:0000256" key="2">
    <source>
        <dbReference type="ARBA" id="ARBA00006281"/>
    </source>
</evidence>
<dbReference type="OrthoDB" id="201752at2759"/>
<comment type="similarity">
    <text evidence="2">Belongs to the AAR2 family.</text>
</comment>
<dbReference type="EnsemblMetazoa" id="CapteT180519">
    <property type="protein sequence ID" value="CapteP180519"/>
    <property type="gene ID" value="CapteG180519"/>
</dbReference>
<dbReference type="Gene3D" id="1.25.40.550">
    <property type="entry name" value="Aar2, C-terminal domain-like"/>
    <property type="match status" value="1"/>
</dbReference>
<dbReference type="FunFam" id="2.60.34.20:FF:000001">
    <property type="entry name" value="protein AAR2 homolog"/>
    <property type="match status" value="1"/>
</dbReference>
<dbReference type="InterPro" id="IPR038514">
    <property type="entry name" value="AAR2_C_sf"/>
</dbReference>
<comment type="subunit">
    <text evidence="8">Interacts with PRPF8 (via RNase H homology domain). Component of a U5 snRNP complex that contains PRPF8.</text>
</comment>
<evidence type="ECO:0000256" key="1">
    <source>
        <dbReference type="ARBA" id="ARBA00003708"/>
    </source>
</evidence>
<dbReference type="CDD" id="cd13778">
    <property type="entry name" value="Aar2_C"/>
    <property type="match status" value="1"/>
</dbReference>
<dbReference type="InterPro" id="IPR033648">
    <property type="entry name" value="AAR2_C"/>
</dbReference>
<evidence type="ECO:0000256" key="4">
    <source>
        <dbReference type="ARBA" id="ARBA00022664"/>
    </source>
</evidence>
<evidence type="ECO:0000256" key="8">
    <source>
        <dbReference type="ARBA" id="ARBA00047009"/>
    </source>
</evidence>
<feature type="domain" description="AAR2 C-terminal" evidence="10">
    <location>
        <begin position="201"/>
        <end position="357"/>
    </location>
</feature>
<dbReference type="GO" id="GO:0005681">
    <property type="term" value="C:spliceosomal complex"/>
    <property type="evidence" value="ECO:0007669"/>
    <property type="project" value="UniProtKB-KW"/>
</dbReference>
<reference evidence="12 14" key="2">
    <citation type="journal article" date="2013" name="Nature">
        <title>Insights into bilaterian evolution from three spiralian genomes.</title>
        <authorList>
            <person name="Simakov O."/>
            <person name="Marletaz F."/>
            <person name="Cho S.J."/>
            <person name="Edsinger-Gonzales E."/>
            <person name="Havlak P."/>
            <person name="Hellsten U."/>
            <person name="Kuo D.H."/>
            <person name="Larsson T."/>
            <person name="Lv J."/>
            <person name="Arendt D."/>
            <person name="Savage R."/>
            <person name="Osoegawa K."/>
            <person name="de Jong P."/>
            <person name="Grimwood J."/>
            <person name="Chapman J.A."/>
            <person name="Shapiro H."/>
            <person name="Aerts A."/>
            <person name="Otillar R.P."/>
            <person name="Terry A.Y."/>
            <person name="Boore J.L."/>
            <person name="Grigoriev I.V."/>
            <person name="Lindberg D.R."/>
            <person name="Seaver E.C."/>
            <person name="Weisblat D.A."/>
            <person name="Putnam N.H."/>
            <person name="Rokhsar D.S."/>
        </authorList>
    </citation>
    <scope>NUCLEOTIDE SEQUENCE</scope>
    <source>
        <strain evidence="12 14">I ESC-2004</strain>
    </source>
</reference>
<comment type="function">
    <text evidence="1">Component of the U5 snRNP complex that is required for spliceosome assembly and for pre-mRNA splicing.</text>
</comment>
<organism evidence="12">
    <name type="scientific">Capitella teleta</name>
    <name type="common">Polychaete worm</name>
    <dbReference type="NCBI Taxonomy" id="283909"/>
    <lineage>
        <taxon>Eukaryota</taxon>
        <taxon>Metazoa</taxon>
        <taxon>Spiralia</taxon>
        <taxon>Lophotrochozoa</taxon>
        <taxon>Annelida</taxon>
        <taxon>Polychaeta</taxon>
        <taxon>Sedentaria</taxon>
        <taxon>Scolecida</taxon>
        <taxon>Capitellidae</taxon>
        <taxon>Capitella</taxon>
    </lineage>
</organism>
<dbReference type="Proteomes" id="UP000014760">
    <property type="component" value="Unassembled WGS sequence"/>
</dbReference>
<dbReference type="InterPro" id="IPR033647">
    <property type="entry name" value="Aar2_N"/>
</dbReference>
<keyword evidence="14" id="KW-1185">Reference proteome</keyword>
<dbReference type="FunCoup" id="R7VE27">
    <property type="interactions" value="1561"/>
</dbReference>
<keyword evidence="6" id="KW-0508">mRNA splicing</keyword>
<accession>R7VE27</accession>
<feature type="region of interest" description="Disordered" evidence="9">
    <location>
        <begin position="156"/>
        <end position="186"/>
    </location>
</feature>
<gene>
    <name evidence="12" type="ORF">CAPTEDRAFT_180519</name>
</gene>
<reference evidence="13" key="3">
    <citation type="submission" date="2015-06" db="UniProtKB">
        <authorList>
            <consortium name="EnsemblMetazoa"/>
        </authorList>
    </citation>
    <scope>IDENTIFICATION</scope>
</reference>
<evidence type="ECO:0000256" key="5">
    <source>
        <dbReference type="ARBA" id="ARBA00022728"/>
    </source>
</evidence>
<dbReference type="STRING" id="283909.R7VE27"/>
<dbReference type="EMBL" id="AMQN01000672">
    <property type="status" value="NOT_ANNOTATED_CDS"/>
    <property type="molecule type" value="Genomic_DNA"/>
</dbReference>
<feature type="domain" description="AAR2 N-terminal" evidence="11">
    <location>
        <begin position="17"/>
        <end position="149"/>
    </location>
</feature>
<reference evidence="14" key="1">
    <citation type="submission" date="2012-12" db="EMBL/GenBank/DDBJ databases">
        <authorList>
            <person name="Hellsten U."/>
            <person name="Grimwood J."/>
            <person name="Chapman J.A."/>
            <person name="Shapiro H."/>
            <person name="Aerts A."/>
            <person name="Otillar R.P."/>
            <person name="Terry A.Y."/>
            <person name="Boore J.L."/>
            <person name="Simakov O."/>
            <person name="Marletaz F."/>
            <person name="Cho S.-J."/>
            <person name="Edsinger-Gonzales E."/>
            <person name="Havlak P."/>
            <person name="Kuo D.-H."/>
            <person name="Larsson T."/>
            <person name="Lv J."/>
            <person name="Arendt D."/>
            <person name="Savage R."/>
            <person name="Osoegawa K."/>
            <person name="de Jong P."/>
            <person name="Lindberg D.R."/>
            <person name="Seaver E.C."/>
            <person name="Weisblat D.A."/>
            <person name="Putnam N.H."/>
            <person name="Grigoriev I.V."/>
            <person name="Rokhsar D.S."/>
        </authorList>
    </citation>
    <scope>NUCLEOTIDE SEQUENCE</scope>
    <source>
        <strain evidence="14">I ESC-2004</strain>
    </source>
</reference>
<dbReference type="InterPro" id="IPR038516">
    <property type="entry name" value="AAR2_N_sf"/>
</dbReference>
<evidence type="ECO:0000256" key="3">
    <source>
        <dbReference type="ARBA" id="ARBA00016372"/>
    </source>
</evidence>
<evidence type="ECO:0000313" key="14">
    <source>
        <dbReference type="Proteomes" id="UP000014760"/>
    </source>
</evidence>
<dbReference type="PANTHER" id="PTHR12689:SF4">
    <property type="entry name" value="PROTEIN AAR2 HOMOLOG"/>
    <property type="match status" value="1"/>
</dbReference>
<keyword evidence="4" id="KW-0507">mRNA processing</keyword>